<evidence type="ECO:0000313" key="2">
    <source>
        <dbReference type="Proteomes" id="UP001064048"/>
    </source>
</evidence>
<dbReference type="Proteomes" id="UP001064048">
    <property type="component" value="Chromosome 29"/>
</dbReference>
<gene>
    <name evidence="1" type="ORF">MSG28_015761</name>
</gene>
<evidence type="ECO:0000313" key="1">
    <source>
        <dbReference type="EMBL" id="KAI8433791.1"/>
    </source>
</evidence>
<accession>A0ACC0KC58</accession>
<protein>
    <submittedName>
        <fullName evidence="1">Uncharacterized protein</fullName>
    </submittedName>
</protein>
<organism evidence="1 2">
    <name type="scientific">Choristoneura fumiferana</name>
    <name type="common">Spruce budworm moth</name>
    <name type="synonym">Archips fumiferana</name>
    <dbReference type="NCBI Taxonomy" id="7141"/>
    <lineage>
        <taxon>Eukaryota</taxon>
        <taxon>Metazoa</taxon>
        <taxon>Ecdysozoa</taxon>
        <taxon>Arthropoda</taxon>
        <taxon>Hexapoda</taxon>
        <taxon>Insecta</taxon>
        <taxon>Pterygota</taxon>
        <taxon>Neoptera</taxon>
        <taxon>Endopterygota</taxon>
        <taxon>Lepidoptera</taxon>
        <taxon>Glossata</taxon>
        <taxon>Ditrysia</taxon>
        <taxon>Tortricoidea</taxon>
        <taxon>Tortricidae</taxon>
        <taxon>Tortricinae</taxon>
        <taxon>Choristoneura</taxon>
    </lineage>
</organism>
<comment type="caution">
    <text evidence="1">The sequence shown here is derived from an EMBL/GenBank/DDBJ whole genome shotgun (WGS) entry which is preliminary data.</text>
</comment>
<proteinExistence type="predicted"/>
<keyword evidence="2" id="KW-1185">Reference proteome</keyword>
<dbReference type="EMBL" id="CM046129">
    <property type="protein sequence ID" value="KAI8433791.1"/>
    <property type="molecule type" value="Genomic_DNA"/>
</dbReference>
<sequence>MARVHRIPEILHFFIYFSIFSCCLFNITSANRELDEDNWRDILEGEWMVEFYAPWCPACSALAPAWRELSARAGRQGLRARTAAVDVTKAPGLSGRFVVTALPTIYHVTEGEFRQYKGPRDVDSMLGYLEQKRWKQTEPVPAWKAPDSLQMGLVAQFFKLSQALRSVHNMLMETYGLPTWGSYLIFAVATIFIGALLGLVLVCVIDLLYPPRRGKEFVPQAELDKRARGDADAKKSDDEQEELINEDIVDDVQEANENDSDAEKNSPSDTSEEEAGDSRGDNSARAEVRKRRPRKAD</sequence>
<name>A0ACC0KC58_CHOFU</name>
<reference evidence="1 2" key="1">
    <citation type="journal article" date="2022" name="Genome Biol. Evol.">
        <title>The Spruce Budworm Genome: Reconstructing the Evolutionary History of Antifreeze Proteins.</title>
        <authorList>
            <person name="Beliveau C."/>
            <person name="Gagne P."/>
            <person name="Picq S."/>
            <person name="Vernygora O."/>
            <person name="Keeling C.I."/>
            <person name="Pinkney K."/>
            <person name="Doucet D."/>
            <person name="Wen F."/>
            <person name="Johnston J.S."/>
            <person name="Maaroufi H."/>
            <person name="Boyle B."/>
            <person name="Laroche J."/>
            <person name="Dewar K."/>
            <person name="Juretic N."/>
            <person name="Blackburn G."/>
            <person name="Nisole A."/>
            <person name="Brunet B."/>
            <person name="Brandao M."/>
            <person name="Lumley L."/>
            <person name="Duan J."/>
            <person name="Quan G."/>
            <person name="Lucarotti C.J."/>
            <person name="Roe A.D."/>
            <person name="Sperling F.A.H."/>
            <person name="Levesque R.C."/>
            <person name="Cusson M."/>
        </authorList>
    </citation>
    <scope>NUCLEOTIDE SEQUENCE [LARGE SCALE GENOMIC DNA]</scope>
    <source>
        <strain evidence="1">Glfc:IPQL:Cfum</strain>
    </source>
</reference>